<evidence type="ECO:0000259" key="4">
    <source>
        <dbReference type="PROSITE" id="PS51118"/>
    </source>
</evidence>
<sequence>MEAEKKLTEISVWEEALERKFHFDENCILQQSLDLIADKWTLLIVMALMQGTKRNSELQKQVVGISPKMLAQTLKTLLNYGMVSRKVYPEVPPKVEYSLTELGSSLAGPLAALFSWSLEREQEVRSIYKNQKK</sequence>
<dbReference type="PANTHER" id="PTHR33204:SF18">
    <property type="entry name" value="TRANSCRIPTIONAL REGULATORY PROTEIN"/>
    <property type="match status" value="1"/>
</dbReference>
<dbReference type="EMBL" id="JACOAF010000004">
    <property type="protein sequence ID" value="MBC3538486.1"/>
    <property type="molecule type" value="Genomic_DNA"/>
</dbReference>
<evidence type="ECO:0000313" key="5">
    <source>
        <dbReference type="EMBL" id="MBC3538486.1"/>
    </source>
</evidence>
<evidence type="ECO:0000313" key="6">
    <source>
        <dbReference type="Proteomes" id="UP000659698"/>
    </source>
</evidence>
<dbReference type="SUPFAM" id="SSF46785">
    <property type="entry name" value="Winged helix' DNA-binding domain"/>
    <property type="match status" value="1"/>
</dbReference>
<dbReference type="Gene3D" id="1.10.10.10">
    <property type="entry name" value="Winged helix-like DNA-binding domain superfamily/Winged helix DNA-binding domain"/>
    <property type="match status" value="1"/>
</dbReference>
<dbReference type="PANTHER" id="PTHR33204">
    <property type="entry name" value="TRANSCRIPTIONAL REGULATOR, MARR FAMILY"/>
    <property type="match status" value="1"/>
</dbReference>
<dbReference type="Proteomes" id="UP000659698">
    <property type="component" value="Unassembled WGS sequence"/>
</dbReference>
<protein>
    <submittedName>
        <fullName evidence="5">Helix-turn-helix transcriptional regulator</fullName>
    </submittedName>
</protein>
<reference evidence="5 6" key="1">
    <citation type="journal article" date="2019" name="Int. J. Syst. Evol. Microbiol.">
        <title>Rufibacter sediminis sp. nov., isolated from freshwater lake sediment.</title>
        <authorList>
            <person name="Qu J.H."/>
            <person name="Zhang L.J."/>
            <person name="Fu Y.H."/>
            <person name="Li H.F."/>
        </authorList>
    </citation>
    <scope>NUCLEOTIDE SEQUENCE [LARGE SCALE GENOMIC DNA]</scope>
    <source>
        <strain evidence="5 6">H-1</strain>
    </source>
</reference>
<dbReference type="RefSeq" id="WP_186632215.1">
    <property type="nucleotide sequence ID" value="NZ_JACOAF010000004.1"/>
</dbReference>
<keyword evidence="6" id="KW-1185">Reference proteome</keyword>
<keyword evidence="3" id="KW-0804">Transcription</keyword>
<evidence type="ECO:0000256" key="2">
    <source>
        <dbReference type="ARBA" id="ARBA00023125"/>
    </source>
</evidence>
<dbReference type="InterPro" id="IPR036388">
    <property type="entry name" value="WH-like_DNA-bd_sf"/>
</dbReference>
<gene>
    <name evidence="5" type="ORF">H7U12_02260</name>
</gene>
<accession>A0ABR6VMR8</accession>
<comment type="caution">
    <text evidence="5">The sequence shown here is derived from an EMBL/GenBank/DDBJ whole genome shotgun (WGS) entry which is preliminary data.</text>
</comment>
<evidence type="ECO:0000256" key="1">
    <source>
        <dbReference type="ARBA" id="ARBA00023015"/>
    </source>
</evidence>
<keyword evidence="1" id="KW-0805">Transcription regulation</keyword>
<organism evidence="5 6">
    <name type="scientific">Rufibacter sediminis</name>
    <dbReference type="NCBI Taxonomy" id="2762756"/>
    <lineage>
        <taxon>Bacteria</taxon>
        <taxon>Pseudomonadati</taxon>
        <taxon>Bacteroidota</taxon>
        <taxon>Cytophagia</taxon>
        <taxon>Cytophagales</taxon>
        <taxon>Hymenobacteraceae</taxon>
        <taxon>Rufibacter</taxon>
    </lineage>
</organism>
<evidence type="ECO:0000256" key="3">
    <source>
        <dbReference type="ARBA" id="ARBA00023163"/>
    </source>
</evidence>
<dbReference type="InterPro" id="IPR036390">
    <property type="entry name" value="WH_DNA-bd_sf"/>
</dbReference>
<keyword evidence="2" id="KW-0238">DNA-binding</keyword>
<proteinExistence type="predicted"/>
<feature type="domain" description="HTH hxlR-type" evidence="4">
    <location>
        <begin position="27"/>
        <end position="125"/>
    </location>
</feature>
<dbReference type="PROSITE" id="PS51118">
    <property type="entry name" value="HTH_HXLR"/>
    <property type="match status" value="1"/>
</dbReference>
<name>A0ABR6VMR8_9BACT</name>
<dbReference type="InterPro" id="IPR002577">
    <property type="entry name" value="HTH_HxlR"/>
</dbReference>
<dbReference type="Pfam" id="PF01638">
    <property type="entry name" value="HxlR"/>
    <property type="match status" value="1"/>
</dbReference>